<dbReference type="PANTHER" id="PTHR21041">
    <property type="entry name" value="DENDRITIC CELL-SPECIFIC TRANSMEMBRANE PROTEIN"/>
    <property type="match status" value="1"/>
</dbReference>
<feature type="transmembrane region" description="Helical" evidence="6">
    <location>
        <begin position="728"/>
        <end position="748"/>
    </location>
</feature>
<evidence type="ECO:0000256" key="4">
    <source>
        <dbReference type="ARBA" id="ARBA00023136"/>
    </source>
</evidence>
<feature type="region of interest" description="Disordered" evidence="5">
    <location>
        <begin position="359"/>
        <end position="385"/>
    </location>
</feature>
<evidence type="ECO:0000256" key="2">
    <source>
        <dbReference type="ARBA" id="ARBA00022692"/>
    </source>
</evidence>
<evidence type="ECO:0000313" key="8">
    <source>
        <dbReference type="EMBL" id="KAJ8042716.1"/>
    </source>
</evidence>
<evidence type="ECO:0000313" key="9">
    <source>
        <dbReference type="Proteomes" id="UP001152320"/>
    </source>
</evidence>
<feature type="compositionally biased region" description="Polar residues" evidence="5">
    <location>
        <begin position="542"/>
        <end position="577"/>
    </location>
</feature>
<dbReference type="Pfam" id="PF26039">
    <property type="entry name" value="Dcst2"/>
    <property type="match status" value="1"/>
</dbReference>
<protein>
    <submittedName>
        <fullName evidence="8">DC-STAMP domain-containing protein 2</fullName>
    </submittedName>
</protein>
<dbReference type="OrthoDB" id="5985669at2759"/>
<dbReference type="Proteomes" id="UP001152320">
    <property type="component" value="Chromosome 4"/>
</dbReference>
<evidence type="ECO:0000256" key="5">
    <source>
        <dbReference type="SAM" id="MobiDB-lite"/>
    </source>
</evidence>
<dbReference type="GO" id="GO:0016020">
    <property type="term" value="C:membrane"/>
    <property type="evidence" value="ECO:0007669"/>
    <property type="project" value="UniProtKB-SubCell"/>
</dbReference>
<feature type="region of interest" description="Disordered" evidence="5">
    <location>
        <begin position="397"/>
        <end position="432"/>
    </location>
</feature>
<feature type="compositionally biased region" description="Basic and acidic residues" evidence="5">
    <location>
        <begin position="24"/>
        <end position="43"/>
    </location>
</feature>
<feature type="compositionally biased region" description="Acidic residues" evidence="5">
    <location>
        <begin position="419"/>
        <end position="432"/>
    </location>
</feature>
<comment type="subcellular location">
    <subcellularLocation>
        <location evidence="1">Membrane</location>
        <topology evidence="1">Multi-pass membrane protein</topology>
    </subcellularLocation>
</comment>
<feature type="region of interest" description="Disordered" evidence="5">
    <location>
        <begin position="1"/>
        <end position="203"/>
    </location>
</feature>
<evidence type="ECO:0000256" key="1">
    <source>
        <dbReference type="ARBA" id="ARBA00004141"/>
    </source>
</evidence>
<evidence type="ECO:0000256" key="6">
    <source>
        <dbReference type="SAM" id="Phobius"/>
    </source>
</evidence>
<proteinExistence type="predicted"/>
<reference evidence="8" key="1">
    <citation type="submission" date="2021-10" db="EMBL/GenBank/DDBJ databases">
        <title>Tropical sea cucumber genome reveals ecological adaptation and Cuvierian tubules defense mechanism.</title>
        <authorList>
            <person name="Chen T."/>
        </authorList>
    </citation>
    <scope>NUCLEOTIDE SEQUENCE</scope>
    <source>
        <strain evidence="8">Nanhai2018</strain>
        <tissue evidence="8">Muscle</tissue>
    </source>
</reference>
<feature type="compositionally biased region" description="Low complexity" evidence="5">
    <location>
        <begin position="90"/>
        <end position="122"/>
    </location>
</feature>
<evidence type="ECO:0000259" key="7">
    <source>
        <dbReference type="Pfam" id="PF07782"/>
    </source>
</evidence>
<dbReference type="Pfam" id="PF07782">
    <property type="entry name" value="DC_STAMP"/>
    <property type="match status" value="1"/>
</dbReference>
<keyword evidence="3 6" id="KW-1133">Transmembrane helix</keyword>
<feature type="compositionally biased region" description="Polar residues" evidence="5">
    <location>
        <begin position="359"/>
        <end position="368"/>
    </location>
</feature>
<keyword evidence="9" id="KW-1185">Reference proteome</keyword>
<accession>A0A9Q1CCB5</accession>
<feature type="transmembrane region" description="Helical" evidence="6">
    <location>
        <begin position="1037"/>
        <end position="1058"/>
    </location>
</feature>
<feature type="transmembrane region" description="Helical" evidence="6">
    <location>
        <begin position="1134"/>
        <end position="1155"/>
    </location>
</feature>
<dbReference type="InterPro" id="IPR012858">
    <property type="entry name" value="DC_STAMP-like"/>
</dbReference>
<feature type="compositionally biased region" description="Polar residues" evidence="5">
    <location>
        <begin position="462"/>
        <end position="474"/>
    </location>
</feature>
<dbReference type="EMBL" id="JAIZAY010000004">
    <property type="protein sequence ID" value="KAJ8042716.1"/>
    <property type="molecule type" value="Genomic_DNA"/>
</dbReference>
<name>A0A9Q1CCB5_HOLLE</name>
<feature type="compositionally biased region" description="Polar residues" evidence="5">
    <location>
        <begin position="607"/>
        <end position="617"/>
    </location>
</feature>
<feature type="domain" description="Dendritic cell-specific transmembrane protein-like" evidence="7">
    <location>
        <begin position="987"/>
        <end position="1178"/>
    </location>
</feature>
<gene>
    <name evidence="8" type="ORF">HOLleu_09552</name>
</gene>
<feature type="compositionally biased region" description="Basic residues" evidence="5">
    <location>
        <begin position="480"/>
        <end position="494"/>
    </location>
</feature>
<feature type="region of interest" description="Disordered" evidence="5">
    <location>
        <begin position="607"/>
        <end position="629"/>
    </location>
</feature>
<comment type="caution">
    <text evidence="8">The sequence shown here is derived from an EMBL/GenBank/DDBJ whole genome shotgun (WGS) entry which is preliminary data.</text>
</comment>
<keyword evidence="4 6" id="KW-0472">Membrane</keyword>
<feature type="region of interest" description="Disordered" evidence="5">
    <location>
        <begin position="448"/>
        <end position="593"/>
    </location>
</feature>
<keyword evidence="2 6" id="KW-0812">Transmembrane</keyword>
<feature type="compositionally biased region" description="Basic residues" evidence="5">
    <location>
        <begin position="244"/>
        <end position="257"/>
    </location>
</feature>
<feature type="compositionally biased region" description="Basic residues" evidence="5">
    <location>
        <begin position="450"/>
        <end position="459"/>
    </location>
</feature>
<evidence type="ECO:0000256" key="3">
    <source>
        <dbReference type="ARBA" id="ARBA00022989"/>
    </source>
</evidence>
<feature type="compositionally biased region" description="Low complexity" evidence="5">
    <location>
        <begin position="513"/>
        <end position="522"/>
    </location>
</feature>
<feature type="transmembrane region" description="Helical" evidence="6">
    <location>
        <begin position="630"/>
        <end position="648"/>
    </location>
</feature>
<dbReference type="InterPro" id="IPR051856">
    <property type="entry name" value="CSR-E3_Ligase_Protein"/>
</dbReference>
<organism evidence="8 9">
    <name type="scientific">Holothuria leucospilota</name>
    <name type="common">Black long sea cucumber</name>
    <name type="synonym">Mertensiothuria leucospilota</name>
    <dbReference type="NCBI Taxonomy" id="206669"/>
    <lineage>
        <taxon>Eukaryota</taxon>
        <taxon>Metazoa</taxon>
        <taxon>Echinodermata</taxon>
        <taxon>Eleutherozoa</taxon>
        <taxon>Echinozoa</taxon>
        <taxon>Holothuroidea</taxon>
        <taxon>Aspidochirotacea</taxon>
        <taxon>Aspidochirotida</taxon>
        <taxon>Holothuriidae</taxon>
        <taxon>Holothuria</taxon>
    </lineage>
</organism>
<feature type="compositionally biased region" description="Polar residues" evidence="5">
    <location>
        <begin position="157"/>
        <end position="170"/>
    </location>
</feature>
<sequence length="1290" mass="143988">MQFVAASDGPEEKVSLKRSNSLSKLHDSEEYKNSRINGHDKSVHRFHSPQMGRKSYVKPPKPPKKPHGLKLEIPKQSVKVAIDSGIHSWSGTPSTKSKSSTPSTGLSLDTPLTTSTSLSLSGKPSVKPSPFENGFKSGSHESDKKVQAPVPAKRHFINSTTLAAENQSSLPKIEDNSKSTNLTSNGVKPHPQPKKRIGHSKSLGANDCHGQLATSCSLDDPVLPNASPKIALTEENNSGDQLTPKRKAPRPPHARHIRRKSDTLVHVVNRPNPAPIGKHRRVTTANGFSYHVKTQDITGWVKNGSTDPGNNGDIILSKHRYYTPQPTRKFATFSLGDSPLLERGHYGVPPVERMAIQRQKSGHTSKPLNVSPERNKRVPIPISPLASPVRDNLVQLSGGKTMTPPPLKANRQNHSASETIEEENEEEEEDMILEVSDSSSFEGFVMVNKKPNKKSKHRSLPAQISQRARTSSQDALAGVQHHKSSKVRRRKARGHSVPLGRIKSTNVNAGLPSLSASSSSRTSPERKRGDLRETLLREALQRQVSRSAVSNTNSHPKSTNSNSIGLHQTNTKPPLSTSHHKSHHKQRVGEDETDFASKEDFVDSVSAYSLNSPGNSPQHRRRRRSSGSSMFSIPESLLGTAAIFREIFMSERSSHRKIKALVGFVFGIILGICLYMVLDFALEYEWKAALIITSVASLFMAVSLALTVRARCVAALMFPTLCTSKGRAAIYAIIIGLLLAGPIQNIYINAEVTSQSMSCSAEMAVNHSRALQQASQEVLDSYVRALVNSVVKLQEAVSTVNEIFQPIDEGINLIQGGLQNVADVLQDAATICDEIIGSAYKDCRDTLSMAYEDCKQALTGTPKISQVCEVLNAAEACELLNLGGVCQFPSTIDTFIDNTIGNMLDSIENLRQMLVVDVDFSTYWDNRQKLNGSIKAIQKAVKEDLQSTHDIIMKIFSVSDKILALSLLWLAIRSYGYYWKFCTKDKFDNFYITPAFKKMDEHRKSEGKQHLLPLKKSERRHYVDLSSLRLCKPERGLFKIGLATVFMHATIAALIIVVDYGFYFLLALIREHGQFQYNFETEGATDFDIGGTGIMSQLVRWMFSEGFNVANSFNLTIDTNECLPTPSQPHRNTAIAVGVLYIFTLLTVLCQAYMLRLRRFIASYYYPEREIERTLYLYNETLNRRNNLFRLLRRYMKQNKKEMDYQNSVSINAYLMRTYPCWGKFMKTLGFYNKYCQGCRDKDIHGNFKRCSSKACECIYCFECAREAEYVCACNEFLDDYAYKSAESKC</sequence>
<dbReference type="PANTHER" id="PTHR21041:SF9">
    <property type="entry name" value="DENDRITIC CELL-SPECIFIC TRANSMEMBRANE PROTEIN-LIKE DOMAIN-CONTAINING PROTEIN"/>
    <property type="match status" value="1"/>
</dbReference>
<feature type="compositionally biased region" description="Basic and acidic residues" evidence="5">
    <location>
        <begin position="523"/>
        <end position="540"/>
    </location>
</feature>
<feature type="transmembrane region" description="Helical" evidence="6">
    <location>
        <begin position="660"/>
        <end position="682"/>
    </location>
</feature>
<feature type="transmembrane region" description="Helical" evidence="6">
    <location>
        <begin position="688"/>
        <end position="708"/>
    </location>
</feature>
<feature type="region of interest" description="Disordered" evidence="5">
    <location>
        <begin position="233"/>
        <end position="257"/>
    </location>
</feature>